<organism evidence="1 2">
    <name type="scientific">Pseudofulvibacter geojedonensis</name>
    <dbReference type="NCBI Taxonomy" id="1123758"/>
    <lineage>
        <taxon>Bacteria</taxon>
        <taxon>Pseudomonadati</taxon>
        <taxon>Bacteroidota</taxon>
        <taxon>Flavobacteriia</taxon>
        <taxon>Flavobacteriales</taxon>
        <taxon>Flavobacteriaceae</taxon>
        <taxon>Pseudofulvibacter</taxon>
    </lineage>
</organism>
<protein>
    <recommendedName>
        <fullName evidence="3">HNH domain-containing protein</fullName>
    </recommendedName>
</protein>
<evidence type="ECO:0000313" key="1">
    <source>
        <dbReference type="EMBL" id="MFD0962554.1"/>
    </source>
</evidence>
<dbReference type="Proteomes" id="UP001596997">
    <property type="component" value="Unassembled WGS sequence"/>
</dbReference>
<proteinExistence type="predicted"/>
<dbReference type="Gene3D" id="1.10.30.50">
    <property type="match status" value="1"/>
</dbReference>
<evidence type="ECO:0008006" key="3">
    <source>
        <dbReference type="Google" id="ProtNLM"/>
    </source>
</evidence>
<reference evidence="2" key="1">
    <citation type="journal article" date="2019" name="Int. J. Syst. Evol. Microbiol.">
        <title>The Global Catalogue of Microorganisms (GCM) 10K type strain sequencing project: providing services to taxonomists for standard genome sequencing and annotation.</title>
        <authorList>
            <consortium name="The Broad Institute Genomics Platform"/>
            <consortium name="The Broad Institute Genome Sequencing Center for Infectious Disease"/>
            <person name="Wu L."/>
            <person name="Ma J."/>
        </authorList>
    </citation>
    <scope>NUCLEOTIDE SEQUENCE [LARGE SCALE GENOMIC DNA]</scope>
    <source>
        <strain evidence="2">CCUG 62114</strain>
    </source>
</reference>
<dbReference type="RefSeq" id="WP_377712336.1">
    <property type="nucleotide sequence ID" value="NZ_JBHTJM010000002.1"/>
</dbReference>
<comment type="caution">
    <text evidence="1">The sequence shown here is derived from an EMBL/GenBank/DDBJ whole genome shotgun (WGS) entry which is preliminary data.</text>
</comment>
<gene>
    <name evidence="1" type="ORF">ACFQ1O_00890</name>
</gene>
<dbReference type="InterPro" id="IPR003615">
    <property type="entry name" value="HNH_nuc"/>
</dbReference>
<dbReference type="CDD" id="cd00085">
    <property type="entry name" value="HNHc"/>
    <property type="match status" value="1"/>
</dbReference>
<sequence length="208" mass="25303">MNWKKIDKDKSTQPSNGTYSDWKEQIAKECFYQCIYCSIHEEQFGGIDHYHIEHYRPKSIKRFKKLENDIKNLFYCCPICNRFKSNDWPNDPDDLEVICYPDPSEYDYSNLIDVDGDNFKVEGKYLSTRYLIERLYLNRPQLIYERRETVLRSKQIKLVSEINHYKEKFQLDDDVVFLKNYLSIILQLQETLDKRRKIRPYKLVEIRK</sequence>
<dbReference type="EMBL" id="JBHTJM010000002">
    <property type="protein sequence ID" value="MFD0962554.1"/>
    <property type="molecule type" value="Genomic_DNA"/>
</dbReference>
<keyword evidence="2" id="KW-1185">Reference proteome</keyword>
<name>A0ABW3HYP9_9FLAO</name>
<evidence type="ECO:0000313" key="2">
    <source>
        <dbReference type="Proteomes" id="UP001596997"/>
    </source>
</evidence>
<accession>A0ABW3HYP9</accession>